<sequence>MVRHYLDELVDSSKNILLLQGPIGSFFYEFSKWLQAQHKTVFKINLNAGDQLFYPQSEPNTFAYRESLIGFSSFLETFCLEHQIDNIVCFGDNRKYHRIAKKVANHLNITFWVFEEGYFRPHYITFEKGGVNAFSPLPTSIDFFQQFEGKFPTIPAPKSVAKGFMPMAKLAMQYYFSSYYCRHKYPKYEHHRILNTLYYVKLWITSGIKRLHYYIYDHSFARKVEQGKFGDFFIVPLQVYDDSQILVHSDYESVEAFLRDVLDSFVQDAPKHLNLIVKHHPMDRGFIDYGVVIDEYCRKYPQLKGRVFYIHDVPMPVFLRHGKGMVTLNSTSGLSGLLHNMPVKTLGRANYDMEGLTYQGSLKEFWSNPTSPNAELFDSYHKFHLSKTHINGSFYNEVILRYPYNKG</sequence>
<evidence type="ECO:0000313" key="1">
    <source>
        <dbReference type="EMBL" id="QBQ63760.1"/>
    </source>
</evidence>
<dbReference type="RefSeq" id="WP_162856622.1">
    <property type="nucleotide sequence ID" value="NZ_CP038145.1"/>
</dbReference>
<dbReference type="CDD" id="cd16441">
    <property type="entry name" value="beta_Kdo_transferase_KpsS"/>
    <property type="match status" value="1"/>
</dbReference>
<dbReference type="InterPro" id="IPR007833">
    <property type="entry name" value="Capsule_polysaccharide_synth"/>
</dbReference>
<gene>
    <name evidence="1" type="ORF">EXH44_05685</name>
</gene>
<dbReference type="GO" id="GO:0015774">
    <property type="term" value="P:polysaccharide transport"/>
    <property type="evidence" value="ECO:0007669"/>
    <property type="project" value="InterPro"/>
</dbReference>
<reference evidence="1 2" key="1">
    <citation type="submission" date="2019-03" db="EMBL/GenBank/DDBJ databases">
        <authorList>
            <person name="Che Y."/>
            <person name="Zhou L."/>
        </authorList>
    </citation>
    <scope>NUCLEOTIDE SEQUENCE [LARGE SCALE GENOMIC DNA]</scope>
    <source>
        <strain evidence="1 2">AIFJ1607</strain>
    </source>
</reference>
<dbReference type="Proteomes" id="UP000294444">
    <property type="component" value="Chromosome"/>
</dbReference>
<dbReference type="KEGG" id="aio:EXH44_05685"/>
<dbReference type="GO" id="GO:0000271">
    <property type="term" value="P:polysaccharide biosynthetic process"/>
    <property type="evidence" value="ECO:0007669"/>
    <property type="project" value="InterPro"/>
</dbReference>
<protein>
    <submittedName>
        <fullName evidence="1">Capsule biosynthesis protein</fullName>
    </submittedName>
</protein>
<dbReference type="EMBL" id="CP038145">
    <property type="protein sequence ID" value="QBQ63760.1"/>
    <property type="molecule type" value="Genomic_DNA"/>
</dbReference>
<organism evidence="1 2">
    <name type="scientific">Actinobacillus indolicus</name>
    <dbReference type="NCBI Taxonomy" id="51049"/>
    <lineage>
        <taxon>Bacteria</taxon>
        <taxon>Pseudomonadati</taxon>
        <taxon>Pseudomonadota</taxon>
        <taxon>Gammaproteobacteria</taxon>
        <taxon>Pasteurellales</taxon>
        <taxon>Pasteurellaceae</taxon>
        <taxon>Actinobacillus</taxon>
    </lineage>
</organism>
<keyword evidence="2" id="KW-1185">Reference proteome</keyword>
<name>A0A4V1AY12_9PAST</name>
<dbReference type="AlphaFoldDB" id="A0A4V1AY12"/>
<proteinExistence type="predicted"/>
<accession>A0A4V1AY12</accession>
<evidence type="ECO:0000313" key="2">
    <source>
        <dbReference type="Proteomes" id="UP000294444"/>
    </source>
</evidence>
<dbReference type="Pfam" id="PF05159">
    <property type="entry name" value="Capsule_synth"/>
    <property type="match status" value="1"/>
</dbReference>